<feature type="region of interest" description="Disordered" evidence="1">
    <location>
        <begin position="130"/>
        <end position="171"/>
    </location>
</feature>
<comment type="caution">
    <text evidence="2">The sequence shown here is derived from an EMBL/GenBank/DDBJ whole genome shotgun (WGS) entry which is preliminary data.</text>
</comment>
<reference evidence="2" key="2">
    <citation type="submission" date="2017-05" db="EMBL/GenBank/DDBJ databases">
        <authorList>
            <person name="Song R."/>
            <person name="Chenine A.L."/>
            <person name="Ruprecht R.M."/>
        </authorList>
    </citation>
    <scope>NUCLEOTIDE SEQUENCE</scope>
    <source>
        <strain evidence="3">Ec15</strain>
        <strain evidence="2">Ga2p</strain>
    </source>
</reference>
<dbReference type="InterPro" id="IPR016135">
    <property type="entry name" value="UBQ-conjugating_enzyme/RWD"/>
</dbReference>
<proteinExistence type="predicted"/>
<dbReference type="EMBL" id="NHPD01000005">
    <property type="protein sequence ID" value="OYR75934.1"/>
    <property type="molecule type" value="Genomic_DNA"/>
</dbReference>
<feature type="compositionally biased region" description="Basic and acidic residues" evidence="1">
    <location>
        <begin position="132"/>
        <end position="164"/>
    </location>
</feature>
<organism evidence="2 4">
    <name type="scientific">Halorubrum ezzemoulense</name>
    <name type="common">Halorubrum chaoviator</name>
    <dbReference type="NCBI Taxonomy" id="337243"/>
    <lineage>
        <taxon>Archaea</taxon>
        <taxon>Methanobacteriati</taxon>
        <taxon>Methanobacteriota</taxon>
        <taxon>Stenosarchaea group</taxon>
        <taxon>Halobacteria</taxon>
        <taxon>Halobacteriales</taxon>
        <taxon>Haloferacaceae</taxon>
        <taxon>Halorubrum</taxon>
    </lineage>
</organism>
<evidence type="ECO:0000256" key="1">
    <source>
        <dbReference type="SAM" id="MobiDB-lite"/>
    </source>
</evidence>
<evidence type="ECO:0000313" key="4">
    <source>
        <dbReference type="Proteomes" id="UP000215607"/>
    </source>
</evidence>
<protein>
    <submittedName>
        <fullName evidence="2">Uncharacterized protein</fullName>
    </submittedName>
</protein>
<dbReference type="SUPFAM" id="SSF54495">
    <property type="entry name" value="UBC-like"/>
    <property type="match status" value="1"/>
</dbReference>
<evidence type="ECO:0000313" key="5">
    <source>
        <dbReference type="Proteomes" id="UP000216925"/>
    </source>
</evidence>
<accession>A0A256JFL2</accession>
<reference evidence="4 5" key="1">
    <citation type="journal article" date="2014" name="Front. Microbiol.">
        <title>Population and genomic analysis of the genus Halorubrum.</title>
        <authorList>
            <person name="Fullmer M.S."/>
            <person name="Soucy S.M."/>
            <person name="Swithers K.S."/>
            <person name="Makkay A.M."/>
            <person name="Wheeler R."/>
            <person name="Ventosa A."/>
            <person name="Gogarten J.P."/>
            <person name="Papke R.T."/>
        </authorList>
    </citation>
    <scope>NUCLEOTIDE SEQUENCE [LARGE SCALE GENOMIC DNA]</scope>
    <source>
        <strain evidence="3 5">Ec15</strain>
        <strain evidence="2 4">Ga2p</strain>
    </source>
</reference>
<name>A0A256JFL2_HALEZ</name>
<dbReference type="RefSeq" id="WP_094494270.1">
    <property type="nucleotide sequence ID" value="NZ_NHPA01000046.1"/>
</dbReference>
<sequence length="171" mass="19349">MNIHRALAEVQDLKEHLGEEFRGRVAYNFTDTPEVRFEGFQFPPGWKNTRGSRHGRVLFELPESYPDHPPHVYVDGEMRFEGGRPAAMAPARQDGDSKWVPLSVFPSERNWDPEANSLTTAVTQLMEVLQAPDREIPIESDAERTNGTDEHAEPSEANDDRTDESSEGSEQ</sequence>
<dbReference type="Proteomes" id="UP000215607">
    <property type="component" value="Unassembled WGS sequence"/>
</dbReference>
<dbReference type="EMBL" id="NHPA01000046">
    <property type="protein sequence ID" value="OYR67087.1"/>
    <property type="molecule type" value="Genomic_DNA"/>
</dbReference>
<evidence type="ECO:0000313" key="2">
    <source>
        <dbReference type="EMBL" id="OYR67087.1"/>
    </source>
</evidence>
<dbReference type="Proteomes" id="UP000216925">
    <property type="component" value="Unassembled WGS sequence"/>
</dbReference>
<evidence type="ECO:0000313" key="3">
    <source>
        <dbReference type="EMBL" id="OYR75934.1"/>
    </source>
</evidence>
<gene>
    <name evidence="3" type="ORF">DJ76_00805</name>
    <name evidence="2" type="ORF">DJ79_09930</name>
</gene>
<dbReference type="AlphaFoldDB" id="A0A256JFL2"/>